<feature type="domain" description="Tetrapyrrole biosynthesis uroporphyrinogen III synthase" evidence="10">
    <location>
        <begin position="20"/>
        <end position="220"/>
    </location>
</feature>
<dbReference type="InterPro" id="IPR039793">
    <property type="entry name" value="UROS/Hem4"/>
</dbReference>
<evidence type="ECO:0000313" key="11">
    <source>
        <dbReference type="EMBL" id="SMQ79834.1"/>
    </source>
</evidence>
<evidence type="ECO:0000256" key="8">
    <source>
        <dbReference type="ARBA" id="ARBA00048617"/>
    </source>
</evidence>
<comment type="catalytic activity">
    <reaction evidence="8 9">
        <text>hydroxymethylbilane = uroporphyrinogen III + H2O</text>
        <dbReference type="Rhea" id="RHEA:18965"/>
        <dbReference type="ChEBI" id="CHEBI:15377"/>
        <dbReference type="ChEBI" id="CHEBI:57308"/>
        <dbReference type="ChEBI" id="CHEBI:57845"/>
        <dbReference type="EC" id="4.2.1.75"/>
    </reaction>
</comment>
<dbReference type="PANTHER" id="PTHR38042">
    <property type="entry name" value="UROPORPHYRINOGEN-III SYNTHASE, CHLOROPLASTIC"/>
    <property type="match status" value="1"/>
</dbReference>
<evidence type="ECO:0000313" key="12">
    <source>
        <dbReference type="Proteomes" id="UP000194450"/>
    </source>
</evidence>
<dbReference type="Pfam" id="PF02602">
    <property type="entry name" value="HEM4"/>
    <property type="match status" value="1"/>
</dbReference>
<evidence type="ECO:0000256" key="5">
    <source>
        <dbReference type="ARBA" id="ARBA00023244"/>
    </source>
</evidence>
<keyword evidence="4 9" id="KW-0456">Lyase</keyword>
<evidence type="ECO:0000256" key="7">
    <source>
        <dbReference type="ARBA" id="ARBA00040167"/>
    </source>
</evidence>
<comment type="pathway">
    <text evidence="1 9">Porphyrin-containing compound metabolism; protoporphyrin-IX biosynthesis; coproporphyrinogen-III from 5-aminolevulinate: step 3/4.</text>
</comment>
<gene>
    <name evidence="11" type="ORF">SAMN06297229_1763</name>
</gene>
<evidence type="ECO:0000259" key="10">
    <source>
        <dbReference type="Pfam" id="PF02602"/>
    </source>
</evidence>
<organism evidence="11 12">
    <name type="scientific">Pseudidiomarina planktonica</name>
    <dbReference type="NCBI Taxonomy" id="1323738"/>
    <lineage>
        <taxon>Bacteria</taxon>
        <taxon>Pseudomonadati</taxon>
        <taxon>Pseudomonadota</taxon>
        <taxon>Gammaproteobacteria</taxon>
        <taxon>Alteromonadales</taxon>
        <taxon>Idiomarinaceae</taxon>
        <taxon>Pseudidiomarina</taxon>
    </lineage>
</organism>
<sequence>MHLDTEAQVLLLRAPTATSALRERLERAGINTLTESFVDIIDNPSAADQVADIASTNWHGGIVISQNAASYAAKLLSNANQTWPQIPWFSVGPASARVTARYTGLPVTSPWQQHNSEGLLKLPELQQLVQQNWLIIRGEGGRELLADTLTARGAKLRYWSVYQRAQKHVDGHKLWQAAQKVRVIVVTSAEQLGYFLAAMPQEALSWLEQCSWVVPGERIAGLLPFRRNDNVHTAGSAVDHAIANSVMALYKLPGTSTADAHNAPA</sequence>
<evidence type="ECO:0000256" key="2">
    <source>
        <dbReference type="ARBA" id="ARBA00008133"/>
    </source>
</evidence>
<evidence type="ECO:0000256" key="3">
    <source>
        <dbReference type="ARBA" id="ARBA00013109"/>
    </source>
</evidence>
<evidence type="ECO:0000256" key="1">
    <source>
        <dbReference type="ARBA" id="ARBA00004772"/>
    </source>
</evidence>
<comment type="function">
    <text evidence="6 9">Catalyzes cyclization of the linear tetrapyrrole, hydroxymethylbilane, to the macrocyclic uroporphyrinogen III.</text>
</comment>
<evidence type="ECO:0000256" key="4">
    <source>
        <dbReference type="ARBA" id="ARBA00023239"/>
    </source>
</evidence>
<dbReference type="Proteomes" id="UP000194450">
    <property type="component" value="Unassembled WGS sequence"/>
</dbReference>
<evidence type="ECO:0000256" key="6">
    <source>
        <dbReference type="ARBA" id="ARBA00037589"/>
    </source>
</evidence>
<dbReference type="SUPFAM" id="SSF69618">
    <property type="entry name" value="HemD-like"/>
    <property type="match status" value="1"/>
</dbReference>
<name>A0A1Y6G2P7_9GAMM</name>
<dbReference type="InterPro" id="IPR036108">
    <property type="entry name" value="4pyrrol_syn_uPrphyn_synt_sf"/>
</dbReference>
<protein>
    <recommendedName>
        <fullName evidence="7 9">Uroporphyrinogen-III synthase</fullName>
        <ecNumber evidence="3 9">4.2.1.75</ecNumber>
    </recommendedName>
</protein>
<dbReference type="UniPathway" id="UPA00251">
    <property type="reaction ID" value="UER00320"/>
</dbReference>
<reference evidence="12" key="1">
    <citation type="submission" date="2017-04" db="EMBL/GenBank/DDBJ databases">
        <authorList>
            <person name="Varghese N."/>
            <person name="Submissions S."/>
        </authorList>
    </citation>
    <scope>NUCLEOTIDE SEQUENCE [LARGE SCALE GENOMIC DNA]</scope>
</reference>
<dbReference type="CDD" id="cd06578">
    <property type="entry name" value="HemD"/>
    <property type="match status" value="1"/>
</dbReference>
<dbReference type="AlphaFoldDB" id="A0A1Y6G2P7"/>
<dbReference type="Gene3D" id="3.40.50.10090">
    <property type="match status" value="2"/>
</dbReference>
<dbReference type="InterPro" id="IPR003754">
    <property type="entry name" value="4pyrrol_synth_uPrphyn_synth"/>
</dbReference>
<accession>A0A1Y6G2P7</accession>
<keyword evidence="5 9" id="KW-0627">Porphyrin biosynthesis</keyword>
<dbReference type="EC" id="4.2.1.75" evidence="3 9"/>
<dbReference type="EMBL" id="FXWH01000002">
    <property type="protein sequence ID" value="SMQ79834.1"/>
    <property type="molecule type" value="Genomic_DNA"/>
</dbReference>
<dbReference type="GO" id="GO:0006782">
    <property type="term" value="P:protoporphyrinogen IX biosynthetic process"/>
    <property type="evidence" value="ECO:0007669"/>
    <property type="project" value="UniProtKB-UniRule"/>
</dbReference>
<comment type="similarity">
    <text evidence="2 9">Belongs to the uroporphyrinogen-III synthase family.</text>
</comment>
<keyword evidence="12" id="KW-1185">Reference proteome</keyword>
<dbReference type="GO" id="GO:0004852">
    <property type="term" value="F:uroporphyrinogen-III synthase activity"/>
    <property type="evidence" value="ECO:0007669"/>
    <property type="project" value="UniProtKB-UniRule"/>
</dbReference>
<proteinExistence type="inferred from homology"/>
<dbReference type="PANTHER" id="PTHR38042:SF1">
    <property type="entry name" value="UROPORPHYRINOGEN-III SYNTHASE, CHLOROPLASTIC"/>
    <property type="match status" value="1"/>
</dbReference>
<dbReference type="GO" id="GO:0006780">
    <property type="term" value="P:uroporphyrinogen III biosynthetic process"/>
    <property type="evidence" value="ECO:0007669"/>
    <property type="project" value="UniProtKB-UniRule"/>
</dbReference>
<evidence type="ECO:0000256" key="9">
    <source>
        <dbReference type="RuleBase" id="RU366031"/>
    </source>
</evidence>